<feature type="non-terminal residue" evidence="2">
    <location>
        <position position="279"/>
    </location>
</feature>
<evidence type="ECO:0000313" key="3">
    <source>
        <dbReference type="Proteomes" id="UP001189429"/>
    </source>
</evidence>
<dbReference type="Proteomes" id="UP001189429">
    <property type="component" value="Unassembled WGS sequence"/>
</dbReference>
<keyword evidence="3" id="KW-1185">Reference proteome</keyword>
<dbReference type="EMBL" id="CAUYUJ010009666">
    <property type="protein sequence ID" value="CAK0827360.1"/>
    <property type="molecule type" value="Genomic_DNA"/>
</dbReference>
<feature type="compositionally biased region" description="Low complexity" evidence="1">
    <location>
        <begin position="230"/>
        <end position="239"/>
    </location>
</feature>
<accession>A0ABN9S6D9</accession>
<gene>
    <name evidence="2" type="ORF">PCOR1329_LOCUS26931</name>
</gene>
<sequence>VTEYIIVPILVITIPGHLESVQASIGLELNRTNGSLAQRARLERVRASGSPQNTKDEKMVCQNKVTRKIRETGDPDSIKNGTGALEPISRMCRSASAGLRRSLGALDPIVSSATSHLRALGLKMAKELVFTVPVMLAPRAAIILALAVQATAGGKKNQKEPGAKKLTEELLARRQANGQDSDVSSEAFDGSAFSVGQSFEPGAAAAAVSGDVQMAPQPQQGAGSGGGQGQTQQAVPTMAALSQQQMLEQFQQLSNPMGLGPGQAMAIPTAATATAPPAT</sequence>
<organism evidence="2 3">
    <name type="scientific">Prorocentrum cordatum</name>
    <dbReference type="NCBI Taxonomy" id="2364126"/>
    <lineage>
        <taxon>Eukaryota</taxon>
        <taxon>Sar</taxon>
        <taxon>Alveolata</taxon>
        <taxon>Dinophyceae</taxon>
        <taxon>Prorocentrales</taxon>
        <taxon>Prorocentraceae</taxon>
        <taxon>Prorocentrum</taxon>
    </lineage>
</organism>
<evidence type="ECO:0000256" key="1">
    <source>
        <dbReference type="SAM" id="MobiDB-lite"/>
    </source>
</evidence>
<proteinExistence type="predicted"/>
<feature type="non-terminal residue" evidence="2">
    <location>
        <position position="1"/>
    </location>
</feature>
<comment type="caution">
    <text evidence="2">The sequence shown here is derived from an EMBL/GenBank/DDBJ whole genome shotgun (WGS) entry which is preliminary data.</text>
</comment>
<feature type="region of interest" description="Disordered" evidence="1">
    <location>
        <begin position="207"/>
        <end position="239"/>
    </location>
</feature>
<protein>
    <submittedName>
        <fullName evidence="2">Uncharacterized protein</fullName>
    </submittedName>
</protein>
<reference evidence="2" key="1">
    <citation type="submission" date="2023-10" db="EMBL/GenBank/DDBJ databases">
        <authorList>
            <person name="Chen Y."/>
            <person name="Shah S."/>
            <person name="Dougan E. K."/>
            <person name="Thang M."/>
            <person name="Chan C."/>
        </authorList>
    </citation>
    <scope>NUCLEOTIDE SEQUENCE [LARGE SCALE GENOMIC DNA]</scope>
</reference>
<evidence type="ECO:0000313" key="2">
    <source>
        <dbReference type="EMBL" id="CAK0827360.1"/>
    </source>
</evidence>
<name>A0ABN9S6D9_9DINO</name>